<evidence type="ECO:0000313" key="7">
    <source>
        <dbReference type="Proteomes" id="UP000325577"/>
    </source>
</evidence>
<keyword evidence="4" id="KW-0456">Lyase</keyword>
<dbReference type="PANTHER" id="PTHR43822:SF2">
    <property type="entry name" value="HOMOACONITASE, MITOCHONDRIAL"/>
    <property type="match status" value="1"/>
</dbReference>
<proteinExistence type="predicted"/>
<evidence type="ECO:0000256" key="1">
    <source>
        <dbReference type="ARBA" id="ARBA00022723"/>
    </source>
</evidence>
<name>A0A5J5AF19_9ASTE</name>
<dbReference type="Pfam" id="PF00330">
    <property type="entry name" value="Aconitase"/>
    <property type="match status" value="1"/>
</dbReference>
<dbReference type="SUPFAM" id="SSF53732">
    <property type="entry name" value="Aconitase iron-sulfur domain"/>
    <property type="match status" value="1"/>
</dbReference>
<reference evidence="6 7" key="1">
    <citation type="submission" date="2019-09" db="EMBL/GenBank/DDBJ databases">
        <title>A chromosome-level genome assembly of the Chinese tupelo Nyssa sinensis.</title>
        <authorList>
            <person name="Yang X."/>
            <person name="Kang M."/>
            <person name="Yang Y."/>
            <person name="Xiong H."/>
            <person name="Wang M."/>
            <person name="Zhang Z."/>
            <person name="Wang Z."/>
            <person name="Wu H."/>
            <person name="Ma T."/>
            <person name="Liu J."/>
            <person name="Xi Z."/>
        </authorList>
    </citation>
    <scope>NUCLEOTIDE SEQUENCE [LARGE SCALE GENOMIC DNA]</scope>
    <source>
        <strain evidence="6">J267</strain>
        <tissue evidence="6">Leaf</tissue>
    </source>
</reference>
<dbReference type="InterPro" id="IPR015931">
    <property type="entry name" value="Acnase/IPM_dHydase_lsu_aba_1/3"/>
</dbReference>
<dbReference type="OrthoDB" id="2279155at2759"/>
<sequence>MASSAITSTPTSFINKKDAGLSSFSTQPSFSIRNSKKRVARKIVSVMAPQQSERKPSTTGSVKTAMTMTEKILARASEKPQKSSARMQRSGTVKRLSLYLTTIYSRPDERANRNVDILREFCIEQNIKYFYDITDLGNFKANPDYKGVCHVALAQEGHCRPGEVLLGTDSHTCTAGAFGQFATGIGNTDAGFVLGTGKLLLKVPPTLRFVMDGEMPNYLLAKDLILQIIGEISMSGATYKSMEFVGTTVESLTMEERMTLCNMVVEAGGKNGVVPADSTTYKYLEDKTSLPYEPVYSDEQARFLSEYRFDVSKLEPLVAKPHSPDNRALAKRMQRCEN</sequence>
<accession>A0A5J5AF19</accession>
<dbReference type="GO" id="GO:0046872">
    <property type="term" value="F:metal ion binding"/>
    <property type="evidence" value="ECO:0007669"/>
    <property type="project" value="UniProtKB-KW"/>
</dbReference>
<organism evidence="6 7">
    <name type="scientific">Nyssa sinensis</name>
    <dbReference type="NCBI Taxonomy" id="561372"/>
    <lineage>
        <taxon>Eukaryota</taxon>
        <taxon>Viridiplantae</taxon>
        <taxon>Streptophyta</taxon>
        <taxon>Embryophyta</taxon>
        <taxon>Tracheophyta</taxon>
        <taxon>Spermatophyta</taxon>
        <taxon>Magnoliopsida</taxon>
        <taxon>eudicotyledons</taxon>
        <taxon>Gunneridae</taxon>
        <taxon>Pentapetalae</taxon>
        <taxon>asterids</taxon>
        <taxon>Cornales</taxon>
        <taxon>Nyssaceae</taxon>
        <taxon>Nyssa</taxon>
    </lineage>
</organism>
<evidence type="ECO:0000259" key="5">
    <source>
        <dbReference type="Pfam" id="PF00330"/>
    </source>
</evidence>
<keyword evidence="1" id="KW-0479">Metal-binding</keyword>
<dbReference type="InterPro" id="IPR001030">
    <property type="entry name" value="Acoase/IPM_deHydtase_lsu_aba"/>
</dbReference>
<feature type="domain" description="Aconitase/3-isopropylmalate dehydratase large subunit alpha/beta/alpha" evidence="5">
    <location>
        <begin position="74"/>
        <end position="329"/>
    </location>
</feature>
<evidence type="ECO:0000256" key="2">
    <source>
        <dbReference type="ARBA" id="ARBA00023004"/>
    </source>
</evidence>
<dbReference type="EMBL" id="CM018045">
    <property type="protein sequence ID" value="KAA8527821.1"/>
    <property type="molecule type" value="Genomic_DNA"/>
</dbReference>
<dbReference type="GO" id="GO:0043436">
    <property type="term" value="P:oxoacid metabolic process"/>
    <property type="evidence" value="ECO:0007669"/>
    <property type="project" value="UniProtKB-ARBA"/>
</dbReference>
<dbReference type="Proteomes" id="UP000325577">
    <property type="component" value="Linkage Group LG21"/>
</dbReference>
<dbReference type="GO" id="GO:0051536">
    <property type="term" value="F:iron-sulfur cluster binding"/>
    <property type="evidence" value="ECO:0007669"/>
    <property type="project" value="UniProtKB-KW"/>
</dbReference>
<evidence type="ECO:0000256" key="4">
    <source>
        <dbReference type="ARBA" id="ARBA00023239"/>
    </source>
</evidence>
<dbReference type="PANTHER" id="PTHR43822">
    <property type="entry name" value="HOMOACONITASE, MITOCHONDRIAL-RELATED"/>
    <property type="match status" value="1"/>
</dbReference>
<dbReference type="GO" id="GO:0016829">
    <property type="term" value="F:lyase activity"/>
    <property type="evidence" value="ECO:0007669"/>
    <property type="project" value="UniProtKB-KW"/>
</dbReference>
<gene>
    <name evidence="6" type="ORF">F0562_035310</name>
</gene>
<evidence type="ECO:0000313" key="6">
    <source>
        <dbReference type="EMBL" id="KAA8527821.1"/>
    </source>
</evidence>
<keyword evidence="7" id="KW-1185">Reference proteome</keyword>
<keyword evidence="2" id="KW-0408">Iron</keyword>
<keyword evidence="3" id="KW-0411">Iron-sulfur</keyword>
<evidence type="ECO:0000256" key="3">
    <source>
        <dbReference type="ARBA" id="ARBA00023014"/>
    </source>
</evidence>
<dbReference type="InterPro" id="IPR036008">
    <property type="entry name" value="Aconitase_4Fe-4S_dom"/>
</dbReference>
<dbReference type="Gene3D" id="3.30.499.10">
    <property type="entry name" value="Aconitase, domain 3"/>
    <property type="match status" value="1"/>
</dbReference>
<dbReference type="InterPro" id="IPR050067">
    <property type="entry name" value="IPM_dehydratase_rel_enz"/>
</dbReference>
<protein>
    <recommendedName>
        <fullName evidence="5">Aconitase/3-isopropylmalate dehydratase large subunit alpha/beta/alpha domain-containing protein</fullName>
    </recommendedName>
</protein>
<dbReference type="AlphaFoldDB" id="A0A5J5AF19"/>